<accession>A0A5B0NLT6</accession>
<organism evidence="10 11">
    <name type="scientific">Puccinia graminis f. sp. tritici</name>
    <dbReference type="NCBI Taxonomy" id="56615"/>
    <lineage>
        <taxon>Eukaryota</taxon>
        <taxon>Fungi</taxon>
        <taxon>Dikarya</taxon>
        <taxon>Basidiomycota</taxon>
        <taxon>Pucciniomycotina</taxon>
        <taxon>Pucciniomycetes</taxon>
        <taxon>Pucciniales</taxon>
        <taxon>Pucciniaceae</taxon>
        <taxon>Puccinia</taxon>
    </lineage>
</organism>
<dbReference type="InterPro" id="IPR025834">
    <property type="entry name" value="TopoI_C_dom"/>
</dbReference>
<sequence length="1014" mass="115567">MAKLVTNTNARPATKRVISESSSEEDTPIAKRSKSDTKSAQQATLPTPNSEPSQDPPTSSALSSEDEIEGEEATPKEEEEAGDDEDEEEDEEVDDSSDDDQPIANSNYKPTLTPKRSIDESSASTTLTTNTDRPITDVRKLPAIKKNSQPIKPKPDPDSSSDDDQPLVSRQPAPATVPVTTAKQRVSVKKEESESDDSKPLVSRAAAKPKTTKTTRASKRAAPKTPAKGKQPKRKKNANNDDDDEDEDGDAKNGPDGENRPDGETQQDAEAQQEEAMYRWWEENKDDDTKKWSTLQHNGVLFPPEYEPLPGHVKMKYNGKSVDLPPESEEVAFFFGSMLNSDHVKKAVFRENFFHDWLEVLKEHPPRDGTKIKEFSKCDFTPMFDYASDEREKKKAMSKEEKMKMKKERDALEAKYKTCILDGRVEKVGNFRVEPPGLFRGRGEHPKTGKLKKRVRAEDIHINCGADSKFPEPPPGHKWADITHSEKASWLAYWKENINGNFKYVFLAAGSSLGGQSDLKKFEKARKLKDIIDDIRNDYQTKLRDRMMAVRQRATAMYLIDRFALRAGNEKQAGEEADTVGCCSLRAENITLEPPCTVTLDFLGKDSIRFFNKFEVDEAVFKNLKIFTKGSSPRDEIFDRLTTGTLNKHLSSYMSGLTAKVFRTYNASITFERQLAKNMLELGEDAKEAEKMVAYNKANRQVAVLCNHQKAVSKSHGASMEKCADRIRILKYRRRLCRIALLNHADGLDRSSRAKYQQDESDLDEEWMDRHEAVTEEKKRELIEKRYKKWDEELEKPAEQREQVKKAKVEDAQKKVKTEVKRKVKSVKAEEEAEVKAEEDGPRGTKVSPFERYAAMDRAQREEARRQELLGCEGIAESMKAKRLEGYPRETAVAELVKRIGNFDKEILIAKSLQKDRDEGKETSLGTSKTNYIDPRLSFAWAKKYDVKPAKIFAKTVQSLFFSFFFLPLLFQSVFFFFWIKVGLTYHSFFFFFVKIQLQEKFTWAAATPADWKF</sequence>
<keyword evidence="3 6" id="KW-0799">Topoisomerase</keyword>
<name>A0A5B0NLT6_PUCGR</name>
<dbReference type="SUPFAM" id="SSF56349">
    <property type="entry name" value="DNA breaking-rejoining enzymes"/>
    <property type="match status" value="1"/>
</dbReference>
<dbReference type="InterPro" id="IPR013499">
    <property type="entry name" value="TopoI_euk"/>
</dbReference>
<dbReference type="InterPro" id="IPR036202">
    <property type="entry name" value="TopoI_DNA-bd_euk_N_sf"/>
</dbReference>
<dbReference type="InterPro" id="IPR011010">
    <property type="entry name" value="DNA_brk_join_enz"/>
</dbReference>
<dbReference type="InterPro" id="IPR014727">
    <property type="entry name" value="TopoI_cat_a/b-sub_euk"/>
</dbReference>
<proteinExistence type="inferred from homology"/>
<dbReference type="GO" id="GO:0005694">
    <property type="term" value="C:chromosome"/>
    <property type="evidence" value="ECO:0007669"/>
    <property type="project" value="InterPro"/>
</dbReference>
<dbReference type="InterPro" id="IPR013034">
    <property type="entry name" value="DNA_topo_DNA_db_N_dom1"/>
</dbReference>
<feature type="region of interest" description="Disordered" evidence="8">
    <location>
        <begin position="1"/>
        <end position="273"/>
    </location>
</feature>
<dbReference type="SMART" id="SM00435">
    <property type="entry name" value="TOPEUc"/>
    <property type="match status" value="1"/>
</dbReference>
<feature type="compositionally biased region" description="Basic and acidic residues" evidence="8">
    <location>
        <begin position="188"/>
        <end position="199"/>
    </location>
</feature>
<evidence type="ECO:0000256" key="5">
    <source>
        <dbReference type="ARBA" id="ARBA00023235"/>
    </source>
</evidence>
<evidence type="ECO:0000256" key="8">
    <source>
        <dbReference type="SAM" id="MobiDB-lite"/>
    </source>
</evidence>
<dbReference type="InterPro" id="IPR051062">
    <property type="entry name" value="Topoisomerase_IB"/>
</dbReference>
<feature type="compositionally biased region" description="Polar residues" evidence="8">
    <location>
        <begin position="120"/>
        <end position="133"/>
    </location>
</feature>
<comment type="similarity">
    <text evidence="2 6 7">Belongs to the type IB topoisomerase family.</text>
</comment>
<dbReference type="InterPro" id="IPR008336">
    <property type="entry name" value="TopoI_DNA-bd_euk"/>
</dbReference>
<evidence type="ECO:0000256" key="4">
    <source>
        <dbReference type="ARBA" id="ARBA00023125"/>
    </source>
</evidence>
<dbReference type="GO" id="GO:0006265">
    <property type="term" value="P:DNA topological change"/>
    <property type="evidence" value="ECO:0007669"/>
    <property type="project" value="UniProtKB-UniRule"/>
</dbReference>
<reference evidence="10 11" key="1">
    <citation type="submission" date="2019-05" db="EMBL/GenBank/DDBJ databases">
        <title>Emergence of the Ug99 lineage of the wheat stem rust pathogen through somatic hybridization.</title>
        <authorList>
            <person name="Li F."/>
            <person name="Upadhyaya N.M."/>
            <person name="Sperschneider J."/>
            <person name="Matny O."/>
            <person name="Nguyen-Phuc H."/>
            <person name="Mago R."/>
            <person name="Raley C."/>
            <person name="Miller M.E."/>
            <person name="Silverstein K.A.T."/>
            <person name="Henningsen E."/>
            <person name="Hirsch C.D."/>
            <person name="Visser B."/>
            <person name="Pretorius Z.A."/>
            <person name="Steffenson B.J."/>
            <person name="Schwessinger B."/>
            <person name="Dodds P.N."/>
            <person name="Figueroa M."/>
        </authorList>
    </citation>
    <scope>NUCLEOTIDE SEQUENCE [LARGE SCALE GENOMIC DNA]</scope>
    <source>
        <strain evidence="10">21-0</strain>
    </source>
</reference>
<dbReference type="Gene3D" id="2.170.11.10">
    <property type="entry name" value="DNA Topoisomerase I, domain 2"/>
    <property type="match status" value="1"/>
</dbReference>
<dbReference type="FunFam" id="2.170.11.10:FF:000001">
    <property type="entry name" value="DNA topoisomerase I"/>
    <property type="match status" value="1"/>
</dbReference>
<dbReference type="GO" id="GO:0003677">
    <property type="term" value="F:DNA binding"/>
    <property type="evidence" value="ECO:0007669"/>
    <property type="project" value="UniProtKB-UniRule"/>
</dbReference>
<feature type="compositionally biased region" description="Polar residues" evidence="8">
    <location>
        <begin position="38"/>
        <end position="63"/>
    </location>
</feature>
<feature type="compositionally biased region" description="Polar residues" evidence="8">
    <location>
        <begin position="1"/>
        <end position="11"/>
    </location>
</feature>
<dbReference type="PANTHER" id="PTHR10290:SF3">
    <property type="entry name" value="DNA TOPOISOMERASE 1"/>
    <property type="match status" value="1"/>
</dbReference>
<dbReference type="AlphaFoldDB" id="A0A5B0NLT6"/>
<dbReference type="EC" id="5.6.2.1" evidence="7"/>
<dbReference type="InterPro" id="IPR013030">
    <property type="entry name" value="DNA_topo_DNA_db_N_dom2"/>
</dbReference>
<dbReference type="InterPro" id="IPR013500">
    <property type="entry name" value="TopoI_cat_euk"/>
</dbReference>
<feature type="active site" description="O-(3'-phospho-DNA)-tyrosine intermediate" evidence="6">
    <location>
        <position position="932"/>
    </location>
</feature>
<dbReference type="GO" id="GO:0006260">
    <property type="term" value="P:DNA replication"/>
    <property type="evidence" value="ECO:0007669"/>
    <property type="project" value="TreeGrafter"/>
</dbReference>
<dbReference type="PROSITE" id="PS52038">
    <property type="entry name" value="TOPO_IB_2"/>
    <property type="match status" value="1"/>
</dbReference>
<dbReference type="GO" id="GO:0007059">
    <property type="term" value="P:chromosome segregation"/>
    <property type="evidence" value="ECO:0007669"/>
    <property type="project" value="TreeGrafter"/>
</dbReference>
<dbReference type="Proteomes" id="UP000324748">
    <property type="component" value="Unassembled WGS sequence"/>
</dbReference>
<protein>
    <recommendedName>
        <fullName evidence="7">DNA topoisomerase I</fullName>
        <ecNumber evidence="7">5.6.2.1</ecNumber>
    </recommendedName>
    <alternativeName>
        <fullName evidence="7">DNA topoisomerase 1</fullName>
    </alternativeName>
</protein>
<dbReference type="GO" id="GO:0005730">
    <property type="term" value="C:nucleolus"/>
    <property type="evidence" value="ECO:0007669"/>
    <property type="project" value="TreeGrafter"/>
</dbReference>
<evidence type="ECO:0000256" key="2">
    <source>
        <dbReference type="ARBA" id="ARBA00006645"/>
    </source>
</evidence>
<dbReference type="PROSITE" id="PS00176">
    <property type="entry name" value="TOPO_IB_1"/>
    <property type="match status" value="1"/>
</dbReference>
<evidence type="ECO:0000313" key="10">
    <source>
        <dbReference type="EMBL" id="KAA1089474.1"/>
    </source>
</evidence>
<comment type="function">
    <text evidence="7">Releases the supercoiling and torsional tension of DNA introduced during the DNA replication and transcription by transiently cleaving and rejoining one strand of the DNA duplex. Introduces a single-strand break via transesterification at the specific target site 5'-[CT]CCTTp site in duplex DNA. The scissile phosphodiester is attacked by the catalytic tyrosine of the enzyme, resulting in the formation of a DNA-(3'-phosphotyrosyl)-enzyme intermediate and the expulsion of a 5'-OH DNA strand. The free DNA strand then undergoes passage around the unbroken strand thus removing DNA supercoils. Finally, in the religation step, the DNA 5'-OH attacks the covalent intermediate to expel the active-site tyrosine and restore the DNA phosphodiester backbone.</text>
</comment>
<dbReference type="EMBL" id="VSWC01000093">
    <property type="protein sequence ID" value="KAA1089474.1"/>
    <property type="molecule type" value="Genomic_DNA"/>
</dbReference>
<evidence type="ECO:0000256" key="7">
    <source>
        <dbReference type="RuleBase" id="RU365101"/>
    </source>
</evidence>
<gene>
    <name evidence="10" type="primary">TOP1_2</name>
    <name evidence="10" type="ORF">PGT21_019278</name>
</gene>
<dbReference type="InterPro" id="IPR018521">
    <property type="entry name" value="TopoIB_AS"/>
</dbReference>
<dbReference type="FunFam" id="1.10.10.41:FF:000001">
    <property type="entry name" value="DNA topoisomerase I"/>
    <property type="match status" value="1"/>
</dbReference>
<dbReference type="OrthoDB" id="47179at2759"/>
<dbReference type="InterPro" id="IPR048045">
    <property type="entry name" value="Topoisomer_I_DNA-bd"/>
</dbReference>
<feature type="compositionally biased region" description="Basic and acidic residues" evidence="8">
    <location>
        <begin position="250"/>
        <end position="263"/>
    </location>
</feature>
<dbReference type="Pfam" id="PF14370">
    <property type="entry name" value="Topo_C_assoc"/>
    <property type="match status" value="1"/>
</dbReference>
<evidence type="ECO:0000256" key="6">
    <source>
        <dbReference type="PROSITE-ProRule" id="PRU01382"/>
    </source>
</evidence>
<comment type="catalytic activity">
    <reaction evidence="1 6 7">
        <text>ATP-independent breakage of single-stranded DNA, followed by passage and rejoining.</text>
        <dbReference type="EC" id="5.6.2.1"/>
    </reaction>
</comment>
<dbReference type="PANTHER" id="PTHR10290">
    <property type="entry name" value="DNA TOPOISOMERASE I"/>
    <property type="match status" value="1"/>
</dbReference>
<evidence type="ECO:0000256" key="1">
    <source>
        <dbReference type="ARBA" id="ARBA00000213"/>
    </source>
</evidence>
<dbReference type="Pfam" id="PF01028">
    <property type="entry name" value="Topoisom_I"/>
    <property type="match status" value="1"/>
</dbReference>
<evidence type="ECO:0000313" key="11">
    <source>
        <dbReference type="Proteomes" id="UP000324748"/>
    </source>
</evidence>
<evidence type="ECO:0000259" key="9">
    <source>
        <dbReference type="SMART" id="SM00435"/>
    </source>
</evidence>
<dbReference type="Gene3D" id="3.90.15.10">
    <property type="entry name" value="Topoisomerase I, Chain A, domain 3"/>
    <property type="match status" value="1"/>
</dbReference>
<keyword evidence="4 6" id="KW-0238">DNA-binding</keyword>
<keyword evidence="5 6" id="KW-0413">Isomerase</keyword>
<dbReference type="Pfam" id="PF02919">
    <property type="entry name" value="Topoisom_I_N"/>
    <property type="match status" value="1"/>
</dbReference>
<keyword evidence="11" id="KW-1185">Reference proteome</keyword>
<dbReference type="CDD" id="cd00659">
    <property type="entry name" value="Topo_IB_C"/>
    <property type="match status" value="1"/>
</dbReference>
<feature type="compositionally biased region" description="Basic residues" evidence="8">
    <location>
        <begin position="210"/>
        <end position="222"/>
    </location>
</feature>
<dbReference type="Gene3D" id="1.10.10.41">
    <property type="entry name" value="Yeast DNA topoisomerase - domain 1"/>
    <property type="match status" value="1"/>
</dbReference>
<comment type="caution">
    <text evidence="10">The sequence shown here is derived from an EMBL/GenBank/DDBJ whole genome shotgun (WGS) entry which is preliminary data.</text>
</comment>
<dbReference type="PRINTS" id="PR00416">
    <property type="entry name" value="EUTPISMRASEI"/>
</dbReference>
<dbReference type="InterPro" id="IPR001631">
    <property type="entry name" value="TopoI"/>
</dbReference>
<evidence type="ECO:0000256" key="3">
    <source>
        <dbReference type="ARBA" id="ARBA00023029"/>
    </source>
</evidence>
<dbReference type="CDD" id="cd03488">
    <property type="entry name" value="Topoisomer_IB_N_htopoI_like"/>
    <property type="match status" value="1"/>
</dbReference>
<dbReference type="SUPFAM" id="SSF56741">
    <property type="entry name" value="Eukaryotic DNA topoisomerase I, N-terminal DNA-binding fragment"/>
    <property type="match status" value="1"/>
</dbReference>
<dbReference type="Gene3D" id="1.10.132.10">
    <property type="match status" value="1"/>
</dbReference>
<feature type="compositionally biased region" description="Acidic residues" evidence="8">
    <location>
        <begin position="64"/>
        <end position="101"/>
    </location>
</feature>
<feature type="domain" description="DNA topoisomerase I eukaryotic-type" evidence="9">
    <location>
        <begin position="438"/>
        <end position="946"/>
    </location>
</feature>
<dbReference type="GO" id="GO:0003917">
    <property type="term" value="F:DNA topoisomerase type I (single strand cut, ATP-independent) activity"/>
    <property type="evidence" value="ECO:0007669"/>
    <property type="project" value="UniProtKB-UniRule"/>
</dbReference>
<feature type="compositionally biased region" description="Acidic residues" evidence="8">
    <location>
        <begin position="240"/>
        <end position="249"/>
    </location>
</feature>
<dbReference type="InterPro" id="IPR014711">
    <property type="entry name" value="TopoI_cat_a-hlx-sub_euk"/>
</dbReference>